<dbReference type="PRINTS" id="PR01438">
    <property type="entry name" value="UNVRSLSTRESS"/>
</dbReference>
<dbReference type="EMBL" id="VOQF01000005">
    <property type="protein sequence ID" value="TXC91090.1"/>
    <property type="molecule type" value="Genomic_DNA"/>
</dbReference>
<name>A0A5C6W364_9BACI</name>
<comment type="caution">
    <text evidence="3">The sequence shown here is derived from an EMBL/GenBank/DDBJ whole genome shotgun (WGS) entry which is preliminary data.</text>
</comment>
<dbReference type="OrthoDB" id="9777884at2"/>
<evidence type="ECO:0000259" key="2">
    <source>
        <dbReference type="Pfam" id="PF00582"/>
    </source>
</evidence>
<protein>
    <submittedName>
        <fullName evidence="3">Universal stress protein</fullName>
    </submittedName>
</protein>
<evidence type="ECO:0000256" key="1">
    <source>
        <dbReference type="ARBA" id="ARBA00008791"/>
    </source>
</evidence>
<dbReference type="InterPro" id="IPR006015">
    <property type="entry name" value="Universal_stress_UspA"/>
</dbReference>
<dbReference type="Gene3D" id="3.40.50.620">
    <property type="entry name" value="HUPs"/>
    <property type="match status" value="1"/>
</dbReference>
<dbReference type="RefSeq" id="WP_146947848.1">
    <property type="nucleotide sequence ID" value="NZ_VOQF01000005.1"/>
</dbReference>
<proteinExistence type="inferred from homology"/>
<dbReference type="InterPro" id="IPR006016">
    <property type="entry name" value="UspA"/>
</dbReference>
<organism evidence="3 4">
    <name type="scientific">Metabacillus litoralis</name>
    <dbReference type="NCBI Taxonomy" id="152268"/>
    <lineage>
        <taxon>Bacteria</taxon>
        <taxon>Bacillati</taxon>
        <taxon>Bacillota</taxon>
        <taxon>Bacilli</taxon>
        <taxon>Bacillales</taxon>
        <taxon>Bacillaceae</taxon>
        <taxon>Metabacillus</taxon>
    </lineage>
</organism>
<dbReference type="Pfam" id="PF00582">
    <property type="entry name" value="Usp"/>
    <property type="match status" value="1"/>
</dbReference>
<dbReference type="CDD" id="cd00293">
    <property type="entry name" value="USP-like"/>
    <property type="match status" value="1"/>
</dbReference>
<evidence type="ECO:0000313" key="4">
    <source>
        <dbReference type="Proteomes" id="UP000321363"/>
    </source>
</evidence>
<accession>A0A5C6W364</accession>
<dbReference type="PANTHER" id="PTHR46268">
    <property type="entry name" value="STRESS RESPONSE PROTEIN NHAX"/>
    <property type="match status" value="1"/>
</dbReference>
<evidence type="ECO:0000313" key="3">
    <source>
        <dbReference type="EMBL" id="TXC91090.1"/>
    </source>
</evidence>
<dbReference type="Proteomes" id="UP000321363">
    <property type="component" value="Unassembled WGS sequence"/>
</dbReference>
<sequence length="139" mass="15231">MYKRILLATDGSEHSKRAAENAIHIAKCSKGSTIDVVYVVDAEKAKSDVLSNWNSVDINDKRKERMKDVEKQAIEAGVSFEIKILHGEPGPCIVKYVSDNNIDIVVIGSRGLNGLQEFVLGSVSHKVAKRANCPVLIVK</sequence>
<keyword evidence="4" id="KW-1185">Reference proteome</keyword>
<feature type="domain" description="UspA" evidence="2">
    <location>
        <begin position="1"/>
        <end position="139"/>
    </location>
</feature>
<comment type="similarity">
    <text evidence="1">Belongs to the universal stress protein A family.</text>
</comment>
<dbReference type="AlphaFoldDB" id="A0A5C6W364"/>
<dbReference type="SUPFAM" id="SSF52402">
    <property type="entry name" value="Adenine nucleotide alpha hydrolases-like"/>
    <property type="match status" value="1"/>
</dbReference>
<reference evidence="3 4" key="1">
    <citation type="journal article" date="2005" name="Int. J. Syst. Evol. Microbiol.">
        <title>Bacillus litoralis sp. nov., isolated from a tidal flat of the Yellow Sea in Korea.</title>
        <authorList>
            <person name="Yoon J.H."/>
            <person name="Oh T.K."/>
        </authorList>
    </citation>
    <scope>NUCLEOTIDE SEQUENCE [LARGE SCALE GENOMIC DNA]</scope>
    <source>
        <strain evidence="3 4">SW-211</strain>
    </source>
</reference>
<dbReference type="PANTHER" id="PTHR46268:SF6">
    <property type="entry name" value="UNIVERSAL STRESS PROTEIN UP12"/>
    <property type="match status" value="1"/>
</dbReference>
<dbReference type="InterPro" id="IPR014729">
    <property type="entry name" value="Rossmann-like_a/b/a_fold"/>
</dbReference>
<gene>
    <name evidence="3" type="ORF">FS935_09305</name>
</gene>